<dbReference type="Pfam" id="PF10226">
    <property type="entry name" value="CCDC85"/>
    <property type="match status" value="1"/>
</dbReference>
<feature type="compositionally biased region" description="Low complexity" evidence="6">
    <location>
        <begin position="220"/>
        <end position="254"/>
    </location>
</feature>
<evidence type="ECO:0000256" key="2">
    <source>
        <dbReference type="ARBA" id="ARBA00009052"/>
    </source>
</evidence>
<evidence type="ECO:0000256" key="1">
    <source>
        <dbReference type="ARBA" id="ARBA00004536"/>
    </source>
</evidence>
<evidence type="ECO:0000256" key="3">
    <source>
        <dbReference type="ARBA" id="ARBA00022949"/>
    </source>
</evidence>
<evidence type="ECO:0000313" key="8">
    <source>
        <dbReference type="RefSeq" id="XP_017856794.1"/>
    </source>
</evidence>
<feature type="coiled-coil region" evidence="5">
    <location>
        <begin position="36"/>
        <end position="70"/>
    </location>
</feature>
<dbReference type="Proteomes" id="UP000694904">
    <property type="component" value="Chromosome 3"/>
</dbReference>
<evidence type="ECO:0000256" key="6">
    <source>
        <dbReference type="SAM" id="MobiDB-lite"/>
    </source>
</evidence>
<evidence type="ECO:0000256" key="4">
    <source>
        <dbReference type="ARBA" id="ARBA00023054"/>
    </source>
</evidence>
<dbReference type="GeneID" id="108609586"/>
<keyword evidence="7" id="KW-1185">Reference proteome</keyword>
<name>A0ABM1NPA8_DROAR</name>
<keyword evidence="3" id="KW-0965">Cell junction</keyword>
<feature type="compositionally biased region" description="Basic and acidic residues" evidence="6">
    <location>
        <begin position="1"/>
        <end position="12"/>
    </location>
</feature>
<reference evidence="7" key="1">
    <citation type="journal article" date="1997" name="Nucleic Acids Res.">
        <title>tRNAscan-SE: a program for improved detection of transfer RNA genes in genomic sequence.</title>
        <authorList>
            <person name="Lowe T.M."/>
            <person name="Eddy S.R."/>
        </authorList>
    </citation>
    <scope>NUCLEOTIDE SEQUENCE [LARGE SCALE GENOMIC DNA]</scope>
</reference>
<reference evidence="8" key="3">
    <citation type="submission" date="2025-08" db="UniProtKB">
        <authorList>
            <consortium name="RefSeq"/>
        </authorList>
    </citation>
    <scope>IDENTIFICATION</scope>
    <source>
        <tissue evidence="8">Whole organism</tissue>
    </source>
</reference>
<evidence type="ECO:0000256" key="5">
    <source>
        <dbReference type="SAM" id="Coils"/>
    </source>
</evidence>
<feature type="region of interest" description="Disordered" evidence="6">
    <location>
        <begin position="1"/>
        <end position="32"/>
    </location>
</feature>
<comment type="similarity">
    <text evidence="2">Belongs to the CCDC85 family.</text>
</comment>
<accession>A0ABM1NPA8</accession>
<comment type="subcellular location">
    <subcellularLocation>
        <location evidence="1">Cell junction</location>
        <location evidence="1">Adherens junction</location>
    </subcellularLocation>
</comment>
<feature type="compositionally biased region" description="Low complexity" evidence="6">
    <location>
        <begin position="13"/>
        <end position="25"/>
    </location>
</feature>
<keyword evidence="4 5" id="KW-0175">Coiled coil</keyword>
<gene>
    <name evidence="8" type="primary">LOC108609586</name>
</gene>
<feature type="coiled-coil region" evidence="5">
    <location>
        <begin position="96"/>
        <end position="130"/>
    </location>
</feature>
<dbReference type="PANTHER" id="PTHR13546:SF15">
    <property type="entry name" value="CCDC85"/>
    <property type="match status" value="1"/>
</dbReference>
<dbReference type="InterPro" id="IPR019359">
    <property type="entry name" value="CCDC85"/>
</dbReference>
<sequence>MLKFVRKQDQEHPSPSASVTSSVTTGIPTANGGRLTIEQNRQLQSLVNELRALKEQNQRLLDDNQELRDLCCFLDDDRQKGRKLAREWQRFGRYTASVMRQEVAAYQNKLRQLDDKQQELITDNLELKELCLYLDEERAHVAANALCASCGAATRNALRDDGDGSSSSTNADETITALRNYAEQRQLPDLRNAHTLNDQTLQYVRSLERRIQQLEEERTTPTANLQQPQQAAPTPAAAAAAQAPAKSAPSPHSTHTQQDISQAVAAAAAAAAALPEPISGRPEAVVRALQVLEVREQLERDRLGNLAGCALDQMDDGEKALVREMCNVVWRKLEGSPHGPTALEPL</sequence>
<reference evidence="7" key="2">
    <citation type="journal article" date="2016" name="G3 (Bethesda)">
        <title>Genome Evolution in Three Species of Cactophilic Drosophila.</title>
        <authorList>
            <person name="Sanchez-Flores A."/>
            <person name="Penazola F."/>
            <person name="Carpinteyro-Ponce J."/>
            <person name="Nazario-Yepiz N."/>
            <person name="Abreu-Goodger C."/>
            <person name="Machado C.A."/>
            <person name="Markow T.A."/>
        </authorList>
    </citation>
    <scope>NUCLEOTIDE SEQUENCE [LARGE SCALE GENOMIC DNA]</scope>
</reference>
<proteinExistence type="inferred from homology"/>
<dbReference type="RefSeq" id="XP_017856794.1">
    <property type="nucleotide sequence ID" value="XM_018001305.1"/>
</dbReference>
<protein>
    <submittedName>
        <fullName evidence="8">Coiled-coil domain-containing protein 85C</fullName>
    </submittedName>
</protein>
<organism evidence="7 8">
    <name type="scientific">Drosophila arizonae</name>
    <name type="common">Fruit fly</name>
    <dbReference type="NCBI Taxonomy" id="7263"/>
    <lineage>
        <taxon>Eukaryota</taxon>
        <taxon>Metazoa</taxon>
        <taxon>Ecdysozoa</taxon>
        <taxon>Arthropoda</taxon>
        <taxon>Hexapoda</taxon>
        <taxon>Insecta</taxon>
        <taxon>Pterygota</taxon>
        <taxon>Neoptera</taxon>
        <taxon>Endopterygota</taxon>
        <taxon>Diptera</taxon>
        <taxon>Brachycera</taxon>
        <taxon>Muscomorpha</taxon>
        <taxon>Ephydroidea</taxon>
        <taxon>Drosophilidae</taxon>
        <taxon>Drosophila</taxon>
    </lineage>
</organism>
<evidence type="ECO:0000313" key="7">
    <source>
        <dbReference type="Proteomes" id="UP000694904"/>
    </source>
</evidence>
<dbReference type="PANTHER" id="PTHR13546">
    <property type="entry name" value="RE60986P"/>
    <property type="match status" value="1"/>
</dbReference>
<feature type="region of interest" description="Disordered" evidence="6">
    <location>
        <begin position="217"/>
        <end position="262"/>
    </location>
</feature>